<evidence type="ECO:0000256" key="5">
    <source>
        <dbReference type="ARBA" id="ARBA00023134"/>
    </source>
</evidence>
<name>A0A1F7XYS0_9BACT</name>
<dbReference type="GO" id="GO:0005737">
    <property type="term" value="C:cytoplasm"/>
    <property type="evidence" value="ECO:0007669"/>
    <property type="project" value="TreeGrafter"/>
</dbReference>
<dbReference type="InterPro" id="IPR023115">
    <property type="entry name" value="TIF_IF2_dom3"/>
</dbReference>
<dbReference type="GO" id="GO:0003743">
    <property type="term" value="F:translation initiation factor activity"/>
    <property type="evidence" value="ECO:0007669"/>
    <property type="project" value="UniProtKB-KW"/>
</dbReference>
<dbReference type="PROSITE" id="PS51722">
    <property type="entry name" value="G_TR_2"/>
    <property type="match status" value="1"/>
</dbReference>
<dbReference type="Pfam" id="PF11987">
    <property type="entry name" value="IF-2"/>
    <property type="match status" value="1"/>
</dbReference>
<dbReference type="InterPro" id="IPR053905">
    <property type="entry name" value="EF-G-like_DII"/>
</dbReference>
<dbReference type="SUPFAM" id="SSF52540">
    <property type="entry name" value="P-loop containing nucleoside triphosphate hydrolases"/>
    <property type="match status" value="1"/>
</dbReference>
<reference evidence="7 8" key="1">
    <citation type="journal article" date="2016" name="Nat. Commun.">
        <title>Thousands of microbial genomes shed light on interconnected biogeochemical processes in an aquifer system.</title>
        <authorList>
            <person name="Anantharaman K."/>
            <person name="Brown C.T."/>
            <person name="Hug L.A."/>
            <person name="Sharon I."/>
            <person name="Castelle C.J."/>
            <person name="Probst A.J."/>
            <person name="Thomas B.C."/>
            <person name="Singh A."/>
            <person name="Wilkins M.J."/>
            <person name="Karaoz U."/>
            <person name="Brodie E.L."/>
            <person name="Williams K.H."/>
            <person name="Hubbard S.S."/>
            <person name="Banfield J.F."/>
        </authorList>
    </citation>
    <scope>NUCLEOTIDE SEQUENCE [LARGE SCALE GENOMIC DNA]</scope>
</reference>
<evidence type="ECO:0000313" key="7">
    <source>
        <dbReference type="EMBL" id="OGM20172.1"/>
    </source>
</evidence>
<dbReference type="InterPro" id="IPR027417">
    <property type="entry name" value="P-loop_NTPase"/>
</dbReference>
<dbReference type="InterPro" id="IPR015760">
    <property type="entry name" value="TIF_IF2"/>
</dbReference>
<dbReference type="FunFam" id="3.40.50.300:FF:000019">
    <property type="entry name" value="Translation initiation factor IF-2"/>
    <property type="match status" value="1"/>
</dbReference>
<evidence type="ECO:0000313" key="8">
    <source>
        <dbReference type="Proteomes" id="UP000176741"/>
    </source>
</evidence>
<dbReference type="CDD" id="cd01887">
    <property type="entry name" value="IF2_eIF5B"/>
    <property type="match status" value="1"/>
</dbReference>
<dbReference type="Pfam" id="PF22042">
    <property type="entry name" value="EF-G_D2"/>
    <property type="match status" value="1"/>
</dbReference>
<dbReference type="SUPFAM" id="SSF52156">
    <property type="entry name" value="Initiation factor IF2/eIF5b, domain 3"/>
    <property type="match status" value="1"/>
</dbReference>
<dbReference type="SUPFAM" id="SSF50447">
    <property type="entry name" value="Translation proteins"/>
    <property type="match status" value="2"/>
</dbReference>
<evidence type="ECO:0000256" key="4">
    <source>
        <dbReference type="ARBA" id="ARBA00022917"/>
    </source>
</evidence>
<dbReference type="InterPro" id="IPR036925">
    <property type="entry name" value="TIF_IF2_dom3_sf"/>
</dbReference>
<protein>
    <recommendedName>
        <fullName evidence="6">Tr-type G domain-containing protein</fullName>
    </recommendedName>
</protein>
<dbReference type="GO" id="GO:0005525">
    <property type="term" value="F:GTP binding"/>
    <property type="evidence" value="ECO:0007669"/>
    <property type="project" value="UniProtKB-KW"/>
</dbReference>
<accession>A0A1F7XYS0</accession>
<dbReference type="Pfam" id="PF00009">
    <property type="entry name" value="GTP_EFTU"/>
    <property type="match status" value="1"/>
</dbReference>
<evidence type="ECO:0000259" key="6">
    <source>
        <dbReference type="PROSITE" id="PS51722"/>
    </source>
</evidence>
<dbReference type="Gene3D" id="3.40.50.300">
    <property type="entry name" value="P-loop containing nucleotide triphosphate hydrolases"/>
    <property type="match status" value="1"/>
</dbReference>
<dbReference type="EMBL" id="MGGD01000042">
    <property type="protein sequence ID" value="OGM20172.1"/>
    <property type="molecule type" value="Genomic_DNA"/>
</dbReference>
<comment type="caution">
    <text evidence="7">The sequence shown here is derived from an EMBL/GenBank/DDBJ whole genome shotgun (WGS) entry which is preliminary data.</text>
</comment>
<organism evidence="7 8">
    <name type="scientific">Candidatus Woesebacteria bacterium RIFCSPHIGHO2_01_FULL_38_26b</name>
    <dbReference type="NCBI Taxonomy" id="1802491"/>
    <lineage>
        <taxon>Bacteria</taxon>
        <taxon>Candidatus Woeseibacteriota</taxon>
    </lineage>
</organism>
<dbReference type="PANTHER" id="PTHR43381:SF5">
    <property type="entry name" value="TR-TYPE G DOMAIN-CONTAINING PROTEIN"/>
    <property type="match status" value="1"/>
</dbReference>
<dbReference type="InterPro" id="IPR005225">
    <property type="entry name" value="Small_GTP-bd"/>
</dbReference>
<dbReference type="Gene3D" id="3.40.50.10050">
    <property type="entry name" value="Translation initiation factor IF- 2, domain 3"/>
    <property type="match status" value="1"/>
</dbReference>
<evidence type="ECO:0000256" key="1">
    <source>
        <dbReference type="ARBA" id="ARBA00007733"/>
    </source>
</evidence>
<dbReference type="InterPro" id="IPR000795">
    <property type="entry name" value="T_Tr_GTP-bd_dom"/>
</dbReference>
<gene>
    <name evidence="7" type="ORF">A2771_04440</name>
</gene>
<dbReference type="PANTHER" id="PTHR43381">
    <property type="entry name" value="TRANSLATION INITIATION FACTOR IF-2-RELATED"/>
    <property type="match status" value="1"/>
</dbReference>
<dbReference type="Proteomes" id="UP000176741">
    <property type="component" value="Unassembled WGS sequence"/>
</dbReference>
<evidence type="ECO:0000256" key="3">
    <source>
        <dbReference type="ARBA" id="ARBA00022741"/>
    </source>
</evidence>
<dbReference type="GO" id="GO:0003924">
    <property type="term" value="F:GTPase activity"/>
    <property type="evidence" value="ECO:0007669"/>
    <property type="project" value="InterPro"/>
</dbReference>
<sequence>MKDLKKENVYLRPPIVVVLGHVDHGKTTLLDALRKTDVAAKEAGGITQSIGASQVTTREGKVVTFIDTPGHYTFAKMRSRGAKVADIAVLVIASEDGVKPQTEEALKYIKEAGIPMIVVATKSDLASANPEMLRSQLTKLGINLEKSGGDTPFISVSARKGQGIEELLETITLLSEVSEIKGDVNSNLDAVIIETGKDKRGTIISLIVKDGILSVGDEIATDTSKAKVRGIFNYLGKQVKSIKPGEPGQVLGFSEPPQVGSRVWNIKNKDILPITSKAKPLKIKETDEKVSLVLKASNAGILEAILENLSKDVFVVSATVGDVNESDIFIAKSSGSRIFAFESKIGGSASRLADTEGVLIENFTIIYELFERMDKIIDDGNVKVLGKAQIIQIFPYENKKVAGCRAISGEIAKNDDALVSRDNKEVGKVKIVSMKKGKIDIEKVKQGEEFGVILAPQLEFKIGDVLSSVRNP</sequence>
<keyword evidence="2" id="KW-0396">Initiation factor</keyword>
<dbReference type="NCBIfam" id="TIGR00231">
    <property type="entry name" value="small_GTP"/>
    <property type="match status" value="1"/>
</dbReference>
<evidence type="ECO:0000256" key="2">
    <source>
        <dbReference type="ARBA" id="ARBA00022540"/>
    </source>
</evidence>
<dbReference type="AlphaFoldDB" id="A0A1F7XYS0"/>
<keyword evidence="4" id="KW-0648">Protein biosynthesis</keyword>
<comment type="similarity">
    <text evidence="1">Belongs to the TRAFAC class translation factor GTPase superfamily. Classic translation factor GTPase family. IF-2 subfamily.</text>
</comment>
<feature type="domain" description="Tr-type G" evidence="6">
    <location>
        <begin position="11"/>
        <end position="179"/>
    </location>
</feature>
<dbReference type="Gene3D" id="2.40.30.10">
    <property type="entry name" value="Translation factors"/>
    <property type="match status" value="2"/>
</dbReference>
<keyword evidence="3" id="KW-0547">Nucleotide-binding</keyword>
<proteinExistence type="inferred from homology"/>
<dbReference type="InterPro" id="IPR009000">
    <property type="entry name" value="Transl_B-barrel_sf"/>
</dbReference>
<keyword evidence="5" id="KW-0342">GTP-binding</keyword>